<gene>
    <name evidence="2" type="ORF">HRJ53_15095</name>
</gene>
<organism evidence="2 3">
    <name type="scientific">Candidatus Acidiferrum panamense</name>
    <dbReference type="NCBI Taxonomy" id="2741543"/>
    <lineage>
        <taxon>Bacteria</taxon>
        <taxon>Pseudomonadati</taxon>
        <taxon>Acidobacteriota</taxon>
        <taxon>Terriglobia</taxon>
        <taxon>Candidatus Acidiferrales</taxon>
        <taxon>Candidatus Acidiferrum</taxon>
    </lineage>
</organism>
<feature type="domain" description="Methylene-tetrahydrofolate reductase C-terminal-like" evidence="1">
    <location>
        <begin position="36"/>
        <end position="114"/>
    </location>
</feature>
<dbReference type="EMBL" id="JACDQQ010001449">
    <property type="protein sequence ID" value="MBA0086306.1"/>
    <property type="molecule type" value="Genomic_DNA"/>
</dbReference>
<comment type="caution">
    <text evidence="2">The sequence shown here is derived from an EMBL/GenBank/DDBJ whole genome shotgun (WGS) entry which is preliminary data.</text>
</comment>
<evidence type="ECO:0000313" key="2">
    <source>
        <dbReference type="EMBL" id="MBA0086306.1"/>
    </source>
</evidence>
<name>A0A7V8NRU5_9BACT</name>
<dbReference type="Proteomes" id="UP000567293">
    <property type="component" value="Unassembled WGS sequence"/>
</dbReference>
<dbReference type="Pfam" id="PF12225">
    <property type="entry name" value="DUF5981"/>
    <property type="match status" value="1"/>
</dbReference>
<reference evidence="2" key="1">
    <citation type="submission" date="2020-06" db="EMBL/GenBank/DDBJ databases">
        <title>Legume-microbial interactions unlock mineral nutrients during tropical forest succession.</title>
        <authorList>
            <person name="Epihov D.Z."/>
        </authorList>
    </citation>
    <scope>NUCLEOTIDE SEQUENCE [LARGE SCALE GENOMIC DNA]</scope>
    <source>
        <strain evidence="2">Pan2503</strain>
    </source>
</reference>
<dbReference type="AlphaFoldDB" id="A0A7V8NRU5"/>
<dbReference type="InterPro" id="IPR022026">
    <property type="entry name" value="DUF5981"/>
</dbReference>
<proteinExistence type="predicted"/>
<protein>
    <submittedName>
        <fullName evidence="2">Methylenetetrahydrofolate reductase C-terminal domain-containing protein</fullName>
    </submittedName>
</protein>
<keyword evidence="3" id="KW-1185">Reference proteome</keyword>
<evidence type="ECO:0000313" key="3">
    <source>
        <dbReference type="Proteomes" id="UP000567293"/>
    </source>
</evidence>
<sequence>MLRFLQNSPHALELVYAGTSKMLVPFRRVMKRGSRMERLFIHLEKWTKGATFDCRMCGQCVLHSTGMTCPMTCPKELRNGPCGGVRANGYCEVLPDRPCVWSQAWERSRKMPLYGQEILHVLAPVDRRLKDTSAWVNHLHPELLKPPAGWES</sequence>
<evidence type="ECO:0000259" key="1">
    <source>
        <dbReference type="Pfam" id="PF12225"/>
    </source>
</evidence>
<accession>A0A7V8NRU5</accession>